<reference evidence="3" key="2">
    <citation type="submission" date="2019-02" db="EMBL/GenBank/DDBJ databases">
        <title>Opniocepnalus argus Var Kimnra genome.</title>
        <authorList>
            <person name="Zhou C."/>
            <person name="Xiao S."/>
        </authorList>
    </citation>
    <scope>NUCLEOTIDE SEQUENCE [LARGE SCALE GENOMIC DNA]</scope>
</reference>
<keyword evidence="3" id="KW-1185">Reference proteome</keyword>
<evidence type="ECO:0000313" key="2">
    <source>
        <dbReference type="EMBL" id="KAF3704179.1"/>
    </source>
</evidence>
<dbReference type="AlphaFoldDB" id="A0A6G1QP94"/>
<name>A0A6G1QP94_CHAAH</name>
<dbReference type="EMBL" id="CM015731">
    <property type="protein sequence ID" value="KAF3704179.1"/>
    <property type="molecule type" value="Genomic_DNA"/>
</dbReference>
<feature type="region of interest" description="Disordered" evidence="1">
    <location>
        <begin position="1"/>
        <end position="30"/>
    </location>
</feature>
<feature type="compositionally biased region" description="Basic and acidic residues" evidence="1">
    <location>
        <begin position="9"/>
        <end position="30"/>
    </location>
</feature>
<reference evidence="2 3" key="1">
    <citation type="submission" date="2019-02" db="EMBL/GenBank/DDBJ databases">
        <title>Opniocepnalus argus genome.</title>
        <authorList>
            <person name="Zhou C."/>
            <person name="Xiao S."/>
        </authorList>
    </citation>
    <scope>NUCLEOTIDE SEQUENCE [LARGE SCALE GENOMIC DNA]</scope>
    <source>
        <strain evidence="2">OARG1902GOOAL</strain>
        <tissue evidence="2">Muscle</tissue>
    </source>
</reference>
<evidence type="ECO:0000313" key="3">
    <source>
        <dbReference type="Proteomes" id="UP000503349"/>
    </source>
</evidence>
<protein>
    <submittedName>
        <fullName evidence="2">Uncharacterized protein</fullName>
    </submittedName>
</protein>
<proteinExistence type="predicted"/>
<sequence>MLVSCSGDEMEKQKSGAAERGDGRNKDENDKLKAYKLKSCRSKGALVIAFCPGK</sequence>
<dbReference type="Proteomes" id="UP000503349">
    <property type="component" value="Chromosome 20"/>
</dbReference>
<evidence type="ECO:0000256" key="1">
    <source>
        <dbReference type="SAM" id="MobiDB-lite"/>
    </source>
</evidence>
<accession>A0A6G1QP94</accession>
<gene>
    <name evidence="2" type="ORF">EXN66_Car019867</name>
</gene>
<organism evidence="2 3">
    <name type="scientific">Channa argus</name>
    <name type="common">Northern snakehead</name>
    <name type="synonym">Ophicephalus argus</name>
    <dbReference type="NCBI Taxonomy" id="215402"/>
    <lineage>
        <taxon>Eukaryota</taxon>
        <taxon>Metazoa</taxon>
        <taxon>Chordata</taxon>
        <taxon>Craniata</taxon>
        <taxon>Vertebrata</taxon>
        <taxon>Euteleostomi</taxon>
        <taxon>Actinopterygii</taxon>
        <taxon>Neopterygii</taxon>
        <taxon>Teleostei</taxon>
        <taxon>Neoteleostei</taxon>
        <taxon>Acanthomorphata</taxon>
        <taxon>Anabantaria</taxon>
        <taxon>Anabantiformes</taxon>
        <taxon>Channoidei</taxon>
        <taxon>Channidae</taxon>
        <taxon>Channa</taxon>
    </lineage>
</organism>